<keyword evidence="3" id="KW-0808">Transferase</keyword>
<dbReference type="EC" id="2.7.7.48" evidence="1"/>
<dbReference type="PROSITE" id="PS50525">
    <property type="entry name" value="RDRP_SSRNA_NEG_SEG"/>
    <property type="match status" value="1"/>
</dbReference>
<evidence type="ECO:0000256" key="9">
    <source>
        <dbReference type="ARBA" id="ARBA00034123"/>
    </source>
</evidence>
<feature type="region of interest" description="Disordered" evidence="10">
    <location>
        <begin position="2182"/>
        <end position="2221"/>
    </location>
</feature>
<accession>A0AAT9J9Y0</accession>
<comment type="similarity">
    <text evidence="9">Belongs to the Bunyavirales RNA polymerase family.</text>
</comment>
<proteinExistence type="inferred from homology"/>
<dbReference type="GO" id="GO:0039694">
    <property type="term" value="P:viral RNA genome replication"/>
    <property type="evidence" value="ECO:0007669"/>
    <property type="project" value="InterPro"/>
</dbReference>
<evidence type="ECO:0000256" key="4">
    <source>
        <dbReference type="ARBA" id="ARBA00022801"/>
    </source>
</evidence>
<dbReference type="InterPro" id="IPR029124">
    <property type="entry name" value="L_protein_N"/>
</dbReference>
<dbReference type="InterPro" id="IPR007099">
    <property type="entry name" value="RNA-dir_pol_NSvirus"/>
</dbReference>
<keyword evidence="12" id="KW-0696">RNA-directed RNA polymerase</keyword>
<sequence>MAWPPLPNRGNLLEADHLVQHRIEDVPWSIHMVDILQDQSSDFPLADQVGRCIFTESVALYHYSPMIDNIIPDPTVHVDGKLVTWEFHDYLGDTGSQSGSSSGVRPRAEFYKNRHDMVAEALGLSSTDIRLKDFFGPFDEDDILSPDYIHSTPDKVVHVLEFATSRDSSASSLRQVLEAKLLKYRFALEARARSLSLSICLSVVVVSPLCVVTNLLLPRRVIDSLGYRLRIACVIDDKASQAGVIFHEEQTMTSTLEAEIQRQVGHSAALPLRTHTPYCITESYYRFASTPLDHAGTQLIKEQAHSMVRAANHLLLQEPVTPAQAFQKLDKMRPDEETKSEKKPVTTLPVFVCRQDDDVMNNRVTNVYIPYHGCPLILDLWRQAFASYSTLEPEPSSEDPNYADGVYQVFQEDDDVPKSDTKHLYCRVKIDPSPDQRLYMAGQGIDGKRYKDHQYVVDQVRRSRMSYDRDTPVDDIDSYVQDHTWILEDADVHQTTFDNMSDLIKEADKLQGNQEELVGDLQRLHKTKLSVALQINSKIAQELAVSFRQHTERDQFILKKIRGFPIFLLIKTVNTRSHIFFSILTTPGSETESYGLPFPDMLSHEGFRYTGFRSFTAPKLSNQFVLNELWMGSLIRWTLELSPYTGMESQPHTLLHVDSLLPQALKMSLLALLVAMEDKASTEAEMTLSRFMYMEMFKIENEFAKPDPLKMVSKFCSYPRSRLLLWVQTVLIENFSLMLKTPPSAEALFKLGEAYTNTDGKRIVVPEFLGDLPDNVRPTDVSMDKWIGLRNCFTGDPIPSMSAAVNIMYTGYFKDKNEAPWENSDWKLVEKILEEEFKLDPSRGRFYGDEEPPSNDIRDHEFSPAHIKYGCAVAALQLTQKFGLSYQQELEGILVRRLSRTTLVDLATLKASAVIDKPSQLVLEDVEDIDRSANRIKAMEAAAKLADDLTSHPYTQLEYVIKKVEDEWGGIACDLFKKQQHAGLREIYVLEFHCRVVQRFVEMAGRILCEQFEIDTLSHPSLKHKLIDDHISSSLHMSDDSSKVLINCNSSGDKTRWNQNIMVKAYAIIFSQLFPERTAKALCRCLNLWYGKLIKIPRGLQKLLLSGTQLSNPIYDKLLSQFWGDGGQQDILVMEEKTKYFRTMSGMFQGILHYTSSMLHVIERLSYKQLCHLIFAKKYPEYPLKITVMCCSDDSSTMMTCAVPADLNATAKSQVKKLLTQLIYSQSHHGLYCNMRESVKSTLGTSSVLEYNSIFMCKGTVIVPTFKFWEAGLKLSQTESIKSRIENMYNLLRALAENSASAYECRAMQLLQASVFYKTLGSDLNPCWNLLKSELLRTHNIDLGFFPLDDELCPGLLGLKYNMFRAAVMGHYGKPLSRLFQAGAFDCAPGGELVSSAILTFGNRKRLERLQEEVELGPNWEGMVDESPEILYRQARSTHEAKLQITVASHQAGVHESLNMGNSFFNSITSSVYCANHPCISVRYAYMEKGKIQTKKVKTSLISAIRICEEDYPVNSDVSIQDLFPNSGVYNQISLMLRRIKSRPLRPRKVPPLKRKLTTLLWQIDSELLEAPLSKSARLTWFGYTSRESARTLRSSWERQKVKIPWLRQTAQETLEASPFESHIGLRNFIDSHGSVSRTIRAVCPVIRSHTFLGQLEDMVKFNYMPGHLLVGTPTLSREEAFYKSGISSEVSLILLSPRSDDVKLSRIVNLMKSRRPVTSNITTLKKMTKSEAYLTIMHWVGQKVHSPETGFSEVEVKASSEAQLAVDALRTLRETFIDYVIFRQSVDEDNNPKGLGTTRLYLNDCNVQLDYYDDEVARVIVPDLESLYNRLSTVLEYVKWSGHKFRSTPAGGFFDNAAATISMSGLSAKRYKGSPVTLDDSLRYWDLDANDLGVLLEVNGDCVRLISRQRYTTRMKGKLMNYFTKDQSLCFYKASSVHTEIPKRGPATAVEDFDQAWFEGRPLDSVRLASLIHYLMETQNESLKMQVSPLGAFADEEYLTLWLRATFRARIGHTHGIFPTPTKRDIEEPPTEPILDVEGMFGEDDFFGDDDWGETMDQIIESLNVTEPPVQDAAAEEMETLFSEFGDEGLQTYFETLSSQQTMGSSKETIYSHHPFWDDFVKEAEIMHQGIIKRVARGRYGGPQKLSDQLCWLLERKPQKKPVKSKLELFYEELGEVNVLSTTPRKKEGAPKARTDVLPSEPTDSEPRVWKPSFMKKKKR</sequence>
<evidence type="ECO:0000256" key="1">
    <source>
        <dbReference type="ARBA" id="ARBA00012494"/>
    </source>
</evidence>
<dbReference type="GO" id="GO:0006351">
    <property type="term" value="P:DNA-templated transcription"/>
    <property type="evidence" value="ECO:0007669"/>
    <property type="project" value="InterPro"/>
</dbReference>
<evidence type="ECO:0000256" key="5">
    <source>
        <dbReference type="ARBA" id="ARBA00022842"/>
    </source>
</evidence>
<evidence type="ECO:0000256" key="3">
    <source>
        <dbReference type="ARBA" id="ARBA00022679"/>
    </source>
</evidence>
<dbReference type="InterPro" id="IPR007322">
    <property type="entry name" value="RNA_pol_bunyavir"/>
</dbReference>
<protein>
    <recommendedName>
        <fullName evidence="2">RNA-directed RNA polymerase L</fullName>
        <ecNumber evidence="1">2.7.7.48</ecNumber>
    </recommendedName>
    <alternativeName>
        <fullName evidence="6">Large structural protein</fullName>
    </alternativeName>
    <alternativeName>
        <fullName evidence="8">Replicase</fullName>
    </alternativeName>
    <alternativeName>
        <fullName evidence="7">Transcriptase</fullName>
    </alternativeName>
</protein>
<evidence type="ECO:0000256" key="2">
    <source>
        <dbReference type="ARBA" id="ARBA00018602"/>
    </source>
</evidence>
<keyword evidence="4" id="KW-0378">Hydrolase</keyword>
<reference evidence="12" key="1">
    <citation type="journal article" date="2024" name="Microb. Genom.">
        <title>The hidden RNA viruses in Blattodea (cockroach and termite).</title>
        <authorList>
            <person name="Fan J."/>
            <person name="Jiang S."/>
            <person name="Li W."/>
            <person name="Li J."/>
            <person name="Pang R."/>
            <person name="Wu H."/>
        </authorList>
    </citation>
    <scope>NUCLEOTIDE SEQUENCE</scope>
    <source>
        <strain evidence="12">DE2016-2</strain>
    </source>
</reference>
<evidence type="ECO:0000256" key="10">
    <source>
        <dbReference type="SAM" id="MobiDB-lite"/>
    </source>
</evidence>
<dbReference type="EMBL" id="BK067013">
    <property type="protein sequence ID" value="DBA56459.1"/>
    <property type="molecule type" value="Viral_cRNA"/>
</dbReference>
<evidence type="ECO:0000256" key="6">
    <source>
        <dbReference type="ARBA" id="ARBA00030285"/>
    </source>
</evidence>
<dbReference type="Pfam" id="PF04196">
    <property type="entry name" value="Bunya_RdRp"/>
    <property type="match status" value="1"/>
</dbReference>
<keyword evidence="12" id="KW-0548">Nucleotidyltransferase</keyword>
<keyword evidence="5" id="KW-0460">Magnesium</keyword>
<dbReference type="GO" id="GO:0016787">
    <property type="term" value="F:hydrolase activity"/>
    <property type="evidence" value="ECO:0007669"/>
    <property type="project" value="UniProtKB-KW"/>
</dbReference>
<name>A0AAT9J9Y0_9VIRU</name>
<evidence type="ECO:0000256" key="8">
    <source>
        <dbReference type="ARBA" id="ARBA00031012"/>
    </source>
</evidence>
<evidence type="ECO:0000259" key="11">
    <source>
        <dbReference type="PROSITE" id="PS50525"/>
    </source>
</evidence>
<dbReference type="Pfam" id="PF15518">
    <property type="entry name" value="L_protein_N"/>
    <property type="match status" value="1"/>
</dbReference>
<evidence type="ECO:0000313" key="12">
    <source>
        <dbReference type="EMBL" id="DBA56459.1"/>
    </source>
</evidence>
<dbReference type="GO" id="GO:0003968">
    <property type="term" value="F:RNA-directed RNA polymerase activity"/>
    <property type="evidence" value="ECO:0007669"/>
    <property type="project" value="UniProtKB-KW"/>
</dbReference>
<feature type="domain" description="RdRp catalytic" evidence="11">
    <location>
        <begin position="1034"/>
        <end position="1233"/>
    </location>
</feature>
<organism evidence="12">
    <name type="scientific">Blatta orientalis phasmavirus 3</name>
    <dbReference type="NCBI Taxonomy" id="3133447"/>
    <lineage>
        <taxon>Viruses</taxon>
        <taxon>Riboviria</taxon>
        <taxon>Orthornavirae</taxon>
        <taxon>Negarnaviricota</taxon>
        <taxon>Polyploviricotina</taxon>
        <taxon>Bunyaviricetes</taxon>
        <taxon>Elliovirales</taxon>
        <taxon>Phasmaviridae</taxon>
    </lineage>
</organism>
<evidence type="ECO:0000256" key="7">
    <source>
        <dbReference type="ARBA" id="ARBA00030436"/>
    </source>
</evidence>
<feature type="compositionally biased region" description="Basic and acidic residues" evidence="10">
    <location>
        <begin position="2186"/>
        <end position="2196"/>
    </location>
</feature>